<feature type="region of interest" description="Disordered" evidence="3">
    <location>
        <begin position="1"/>
        <end position="23"/>
    </location>
</feature>
<evidence type="ECO:0000256" key="3">
    <source>
        <dbReference type="SAM" id="MobiDB-lite"/>
    </source>
</evidence>
<dbReference type="Pfam" id="PF01571">
    <property type="entry name" value="GCV_T"/>
    <property type="match status" value="1"/>
</dbReference>
<dbReference type="GO" id="GO:0016226">
    <property type="term" value="P:iron-sulfur cluster assembly"/>
    <property type="evidence" value="ECO:0007669"/>
    <property type="project" value="TreeGrafter"/>
</dbReference>
<keyword evidence="6" id="KW-1185">Reference proteome</keyword>
<evidence type="ECO:0000256" key="1">
    <source>
        <dbReference type="ARBA" id="ARBA00022946"/>
    </source>
</evidence>
<organism evidence="5 6">
    <name type="scientific">Edaphobacter modestus</name>
    <dbReference type="NCBI Taxonomy" id="388466"/>
    <lineage>
        <taxon>Bacteria</taxon>
        <taxon>Pseudomonadati</taxon>
        <taxon>Acidobacteriota</taxon>
        <taxon>Terriglobia</taxon>
        <taxon>Terriglobales</taxon>
        <taxon>Acidobacteriaceae</taxon>
        <taxon>Edaphobacter</taxon>
    </lineage>
</organism>
<dbReference type="NCBIfam" id="TIGR03317">
    <property type="entry name" value="ygfZ_signature"/>
    <property type="match status" value="1"/>
</dbReference>
<comment type="caution">
    <text evidence="5">The sequence shown here is derived from an EMBL/GenBank/DDBJ whole genome shotgun (WGS) entry which is preliminary data.</text>
</comment>
<feature type="domain" description="GCVT N-terminal" evidence="4">
    <location>
        <begin position="30"/>
        <end position="250"/>
    </location>
</feature>
<dbReference type="PANTHER" id="PTHR22602">
    <property type="entry name" value="TRANSFERASE CAF17, MITOCHONDRIAL-RELATED"/>
    <property type="match status" value="1"/>
</dbReference>
<keyword evidence="1" id="KW-0809">Transit peptide</keyword>
<protein>
    <recommendedName>
        <fullName evidence="4">GCVT N-terminal domain-containing protein</fullName>
    </recommendedName>
</protein>
<dbReference type="PANTHER" id="PTHR22602:SF0">
    <property type="entry name" value="TRANSFERASE CAF17, MITOCHONDRIAL-RELATED"/>
    <property type="match status" value="1"/>
</dbReference>
<dbReference type="AlphaFoldDB" id="A0A4Q7YY52"/>
<dbReference type="Gene3D" id="3.30.1360.120">
    <property type="entry name" value="Probable tRNA modification gtpase trme, domain 1"/>
    <property type="match status" value="1"/>
</dbReference>
<dbReference type="PIRSF" id="PIRSF006487">
    <property type="entry name" value="GcvT"/>
    <property type="match status" value="1"/>
</dbReference>
<dbReference type="InterPro" id="IPR027266">
    <property type="entry name" value="TrmE/GcvT-like"/>
</dbReference>
<dbReference type="InterPro" id="IPR045179">
    <property type="entry name" value="YgfZ/GcvT"/>
</dbReference>
<dbReference type="InterPro" id="IPR017703">
    <property type="entry name" value="YgfZ/GCV_T_CS"/>
</dbReference>
<dbReference type="Proteomes" id="UP000292958">
    <property type="component" value="Unassembled WGS sequence"/>
</dbReference>
<evidence type="ECO:0000259" key="4">
    <source>
        <dbReference type="Pfam" id="PF01571"/>
    </source>
</evidence>
<gene>
    <name evidence="5" type="ORF">BDD14_4270</name>
</gene>
<reference evidence="5 6" key="1">
    <citation type="submission" date="2019-02" db="EMBL/GenBank/DDBJ databases">
        <title>Genomic Encyclopedia of Archaeal and Bacterial Type Strains, Phase II (KMG-II): from individual species to whole genera.</title>
        <authorList>
            <person name="Goeker M."/>
        </authorList>
    </citation>
    <scope>NUCLEOTIDE SEQUENCE [LARGE SCALE GENOMIC DNA]</scope>
    <source>
        <strain evidence="5 6">DSM 18101</strain>
    </source>
</reference>
<feature type="binding site" evidence="2">
    <location>
        <position position="186"/>
    </location>
    <ligand>
        <name>substrate</name>
    </ligand>
</feature>
<evidence type="ECO:0000313" key="6">
    <source>
        <dbReference type="Proteomes" id="UP000292958"/>
    </source>
</evidence>
<accession>A0A4Q7YY52</accession>
<dbReference type="EMBL" id="SHKW01000001">
    <property type="protein sequence ID" value="RZU42678.1"/>
    <property type="molecule type" value="Genomic_DNA"/>
</dbReference>
<evidence type="ECO:0000313" key="5">
    <source>
        <dbReference type="EMBL" id="RZU42678.1"/>
    </source>
</evidence>
<dbReference type="InterPro" id="IPR006222">
    <property type="entry name" value="GCVT_N"/>
</dbReference>
<sequence>MKLMTPAATSNPPSAVPPGVPASGSHPQLNALLSGVGITPLEKTGWIRVTGSDRVRWLNGMATNSVQDLAVGSGAYNFFLNAQGRIQGDGNIFASSDALLIETSRPQTATLIPYLDHYIIMDDVELADISDSRYGLSVIGPEAPSLLAKLGLPAEALKEFETREELWNSAPVMILRAHSPLVPRYELWAERADTVEAVRKALEDLGATACDLTTLDWLRILEGTPLFGTDIRDRDLPQETNQARAMHFNKGCYLGQEIVERIRSRGSVHRTFTAFVLEGTLPESSAPVESGGKQVGELTSAAAIPISGSHGSSLQLALGYVRREALDRNDRLQFPGGIAHPISSPFFATATELPSPAPDSSKRD</sequence>
<dbReference type="SUPFAM" id="SSF103025">
    <property type="entry name" value="Folate-binding domain"/>
    <property type="match status" value="1"/>
</dbReference>
<evidence type="ECO:0000256" key="2">
    <source>
        <dbReference type="PIRSR" id="PIRSR006487-1"/>
    </source>
</evidence>
<name>A0A4Q7YY52_9BACT</name>
<proteinExistence type="predicted"/>